<name>A0A558BRL2_9BACT</name>
<dbReference type="OrthoDB" id="9878807at2"/>
<evidence type="ECO:0000313" key="2">
    <source>
        <dbReference type="Proteomes" id="UP000317624"/>
    </source>
</evidence>
<proteinExistence type="predicted"/>
<dbReference type="AlphaFoldDB" id="A0A558BRL2"/>
<comment type="caution">
    <text evidence="1">The sequence shown here is derived from an EMBL/GenBank/DDBJ whole genome shotgun (WGS) entry which is preliminary data.</text>
</comment>
<dbReference type="EMBL" id="VMRJ01000004">
    <property type="protein sequence ID" value="TVT39156.1"/>
    <property type="molecule type" value="Genomic_DNA"/>
</dbReference>
<dbReference type="RefSeq" id="WP_144849738.1">
    <property type="nucleotide sequence ID" value="NZ_VMRJ01000004.1"/>
</dbReference>
<sequence length="172" mass="20328">MKAAGKLVVGILALPVVLTFGYLYAQREPKKLRFYFEDNLESDVWRIPIIEPYQLITADGRSKQQAGYSRWNFQEPDFNVSFYPDSINYRRGFITFHDASQNKYGVCDVKLKNISFCYDYKQFREFVATNNLSKSLYNTELVYEGWSETRLLPWAKEILEQRWNLTSEKTID</sequence>
<organism evidence="1 2">
    <name type="scientific">Hymenobacter setariae</name>
    <dbReference type="NCBI Taxonomy" id="2594794"/>
    <lineage>
        <taxon>Bacteria</taxon>
        <taxon>Pseudomonadati</taxon>
        <taxon>Bacteroidota</taxon>
        <taxon>Cytophagia</taxon>
        <taxon>Cytophagales</taxon>
        <taxon>Hymenobacteraceae</taxon>
        <taxon>Hymenobacter</taxon>
    </lineage>
</organism>
<evidence type="ECO:0000313" key="1">
    <source>
        <dbReference type="EMBL" id="TVT39156.1"/>
    </source>
</evidence>
<protein>
    <submittedName>
        <fullName evidence="1">Uncharacterized protein</fullName>
    </submittedName>
</protein>
<reference evidence="1 2" key="1">
    <citation type="submission" date="2019-07" db="EMBL/GenBank/DDBJ databases">
        <title>Hymenobacter sp. straun FUR1 Genome sequencing and assembly.</title>
        <authorList>
            <person name="Chhetri G."/>
        </authorList>
    </citation>
    <scope>NUCLEOTIDE SEQUENCE [LARGE SCALE GENOMIC DNA]</scope>
    <source>
        <strain evidence="1 2">Fur1</strain>
    </source>
</reference>
<gene>
    <name evidence="1" type="ORF">FNT36_15965</name>
</gene>
<keyword evidence="2" id="KW-1185">Reference proteome</keyword>
<dbReference type="Proteomes" id="UP000317624">
    <property type="component" value="Unassembled WGS sequence"/>
</dbReference>
<accession>A0A558BRL2</accession>